<dbReference type="EMBL" id="MPRL01000086">
    <property type="protein sequence ID" value="OOZ38505.1"/>
    <property type="molecule type" value="Genomic_DNA"/>
</dbReference>
<dbReference type="PROSITE" id="PS50887">
    <property type="entry name" value="GGDEF"/>
    <property type="match status" value="1"/>
</dbReference>
<protein>
    <recommendedName>
        <fullName evidence="1">diguanylate cyclase</fullName>
        <ecNumber evidence="1">2.7.7.65</ecNumber>
    </recommendedName>
</protein>
<evidence type="ECO:0000256" key="1">
    <source>
        <dbReference type="ARBA" id="ARBA00012528"/>
    </source>
</evidence>
<proteinExistence type="predicted"/>
<dbReference type="PANTHER" id="PTHR45138:SF9">
    <property type="entry name" value="DIGUANYLATE CYCLASE DGCM-RELATED"/>
    <property type="match status" value="1"/>
</dbReference>
<sequence>MKRARRYEKPLSVILCDLDNFKQINDSYGHQVGDEVLIVIARLILKSVRVTDFAGRWGGEEFMIICPESDLNQAIRVAEKLRMEIEMQPFSEIGQRTSSFGVASFVLGDDIDAMLKRADRCTLSCKKRW</sequence>
<dbReference type="InterPro" id="IPR000160">
    <property type="entry name" value="GGDEF_dom"/>
</dbReference>
<dbReference type="Proteomes" id="UP000191110">
    <property type="component" value="Unassembled WGS sequence"/>
</dbReference>
<dbReference type="GO" id="GO:0052621">
    <property type="term" value="F:diguanylate cyclase activity"/>
    <property type="evidence" value="ECO:0007669"/>
    <property type="project" value="UniProtKB-EC"/>
</dbReference>
<dbReference type="PANTHER" id="PTHR45138">
    <property type="entry name" value="REGULATORY COMPONENTS OF SENSORY TRANSDUCTION SYSTEM"/>
    <property type="match status" value="1"/>
</dbReference>
<dbReference type="InterPro" id="IPR029787">
    <property type="entry name" value="Nucleotide_cyclase"/>
</dbReference>
<dbReference type="SMART" id="SM00267">
    <property type="entry name" value="GGDEF"/>
    <property type="match status" value="1"/>
</dbReference>
<feature type="domain" description="GGDEF" evidence="3">
    <location>
        <begin position="9"/>
        <end position="129"/>
    </location>
</feature>
<dbReference type="NCBIfam" id="TIGR00254">
    <property type="entry name" value="GGDEF"/>
    <property type="match status" value="1"/>
</dbReference>
<keyword evidence="5" id="KW-1185">Reference proteome</keyword>
<dbReference type="AlphaFoldDB" id="A0A1T2L075"/>
<evidence type="ECO:0000313" key="4">
    <source>
        <dbReference type="EMBL" id="OOZ38505.1"/>
    </source>
</evidence>
<gene>
    <name evidence="4" type="ORF">BOW53_15310</name>
</gene>
<evidence type="ECO:0000313" key="5">
    <source>
        <dbReference type="Proteomes" id="UP000191110"/>
    </source>
</evidence>
<dbReference type="InterPro" id="IPR050469">
    <property type="entry name" value="Diguanylate_Cyclase"/>
</dbReference>
<name>A0A1T2L075_9GAMM</name>
<dbReference type="SUPFAM" id="SSF55073">
    <property type="entry name" value="Nucleotide cyclase"/>
    <property type="match status" value="1"/>
</dbReference>
<organism evidence="4 5">
    <name type="scientific">Solemya pervernicosa gill symbiont</name>
    <dbReference type="NCBI Taxonomy" id="642797"/>
    <lineage>
        <taxon>Bacteria</taxon>
        <taxon>Pseudomonadati</taxon>
        <taxon>Pseudomonadota</taxon>
        <taxon>Gammaproteobacteria</taxon>
        <taxon>sulfur-oxidizing symbionts</taxon>
    </lineage>
</organism>
<accession>A0A1T2L075</accession>
<dbReference type="Pfam" id="PF00990">
    <property type="entry name" value="GGDEF"/>
    <property type="match status" value="1"/>
</dbReference>
<dbReference type="EC" id="2.7.7.65" evidence="1"/>
<evidence type="ECO:0000259" key="3">
    <source>
        <dbReference type="PROSITE" id="PS50887"/>
    </source>
</evidence>
<dbReference type="InterPro" id="IPR043128">
    <property type="entry name" value="Rev_trsase/Diguanyl_cyclase"/>
</dbReference>
<comment type="catalytic activity">
    <reaction evidence="2">
        <text>2 GTP = 3',3'-c-di-GMP + 2 diphosphate</text>
        <dbReference type="Rhea" id="RHEA:24898"/>
        <dbReference type="ChEBI" id="CHEBI:33019"/>
        <dbReference type="ChEBI" id="CHEBI:37565"/>
        <dbReference type="ChEBI" id="CHEBI:58805"/>
        <dbReference type="EC" id="2.7.7.65"/>
    </reaction>
</comment>
<dbReference type="Gene3D" id="3.30.70.270">
    <property type="match status" value="1"/>
</dbReference>
<comment type="caution">
    <text evidence="4">The sequence shown here is derived from an EMBL/GenBank/DDBJ whole genome shotgun (WGS) entry which is preliminary data.</text>
</comment>
<reference evidence="4 5" key="1">
    <citation type="submission" date="2016-11" db="EMBL/GenBank/DDBJ databases">
        <title>Mixed transmission modes and dynamic genome evolution in an obligate animal-bacterial symbiosis.</title>
        <authorList>
            <person name="Russell S.L."/>
            <person name="Corbett-Detig R.B."/>
            <person name="Cavanaugh C.M."/>
        </authorList>
    </citation>
    <scope>NUCLEOTIDE SEQUENCE [LARGE SCALE GENOMIC DNA]</scope>
    <source>
        <strain evidence="4">Sveles-Q1</strain>
    </source>
</reference>
<dbReference type="CDD" id="cd01949">
    <property type="entry name" value="GGDEF"/>
    <property type="match status" value="1"/>
</dbReference>
<evidence type="ECO:0000256" key="2">
    <source>
        <dbReference type="ARBA" id="ARBA00034247"/>
    </source>
</evidence>